<comment type="caution">
    <text evidence="1">The sequence shown here is derived from an EMBL/GenBank/DDBJ whole genome shotgun (WGS) entry which is preliminary data.</text>
</comment>
<gene>
    <name evidence="1" type="ORF">HMPREF9607_01145</name>
</gene>
<dbReference type="Proteomes" id="UP000003179">
    <property type="component" value="Unassembled WGS sequence"/>
</dbReference>
<organism evidence="1 2">
    <name type="scientific">Cutibacterium modestum HL044PA1</name>
    <dbReference type="NCBI Taxonomy" id="765109"/>
    <lineage>
        <taxon>Bacteria</taxon>
        <taxon>Bacillati</taxon>
        <taxon>Actinomycetota</taxon>
        <taxon>Actinomycetes</taxon>
        <taxon>Propionibacteriales</taxon>
        <taxon>Propionibacteriaceae</taxon>
        <taxon>Cutibacterium</taxon>
        <taxon>Cutibacterium modestum</taxon>
    </lineage>
</organism>
<sequence>MTNDGTLGKILEYCVLTSSEHMSSARRTTICRNGSPETR</sequence>
<evidence type="ECO:0000313" key="1">
    <source>
        <dbReference type="EMBL" id="EFS92615.1"/>
    </source>
</evidence>
<evidence type="ECO:0000313" key="2">
    <source>
        <dbReference type="Proteomes" id="UP000003179"/>
    </source>
</evidence>
<accession>A0ABP2K9C7</accession>
<proteinExistence type="predicted"/>
<reference evidence="1" key="1">
    <citation type="submission" date="2010-08" db="EMBL/GenBank/DDBJ databases">
        <authorList>
            <person name="Weinstock G."/>
            <person name="Sodergren E."/>
            <person name="Clifton S."/>
            <person name="Fulton L."/>
            <person name="Fulton B."/>
            <person name="Courtney L."/>
            <person name="Fronick C."/>
            <person name="Harrison M."/>
            <person name="Strong C."/>
            <person name="Farmer C."/>
            <person name="Delahaunty K."/>
            <person name="Markovic C."/>
            <person name="Hall O."/>
            <person name="Minx P."/>
            <person name="Tomlinson C."/>
            <person name="Mitreva M."/>
            <person name="Hou S."/>
            <person name="Chen J."/>
            <person name="Wollam A."/>
            <person name="Pepin K.H."/>
            <person name="Johnson M."/>
            <person name="Bhonagiri V."/>
            <person name="Zhang X."/>
            <person name="Suruliraj S."/>
            <person name="Warren W."/>
            <person name="Chinwalla A."/>
            <person name="Mardis E.R."/>
            <person name="Wilson R.K."/>
        </authorList>
    </citation>
    <scope>NUCLEOTIDE SEQUENCE [LARGE SCALE GENOMIC DNA]</scope>
    <source>
        <strain evidence="1">HL044PA1</strain>
    </source>
</reference>
<dbReference type="EMBL" id="ADZU01000019">
    <property type="protein sequence ID" value="EFS92615.1"/>
    <property type="molecule type" value="Genomic_DNA"/>
</dbReference>
<name>A0ABP2K9C7_9ACTN</name>
<protein>
    <submittedName>
        <fullName evidence="1">Uncharacterized protein</fullName>
    </submittedName>
</protein>
<keyword evidence="2" id="KW-1185">Reference proteome</keyword>